<feature type="binding site" evidence="12">
    <location>
        <position position="144"/>
    </location>
    <ligand>
        <name>Zn(2+)</name>
        <dbReference type="ChEBI" id="CHEBI:29105"/>
    </ligand>
</feature>
<dbReference type="PANTHER" id="PTHR11113:SF14">
    <property type="entry name" value="N-ACETYLGLUCOSAMINE-6-PHOSPHATE DEACETYLASE"/>
    <property type="match status" value="1"/>
</dbReference>
<proteinExistence type="inferred from homology"/>
<organism evidence="14 15">
    <name type="scientific">Salibacterium salarium</name>
    <dbReference type="NCBI Taxonomy" id="284579"/>
    <lineage>
        <taxon>Bacteria</taxon>
        <taxon>Bacillati</taxon>
        <taxon>Bacillota</taxon>
        <taxon>Bacilli</taxon>
        <taxon>Bacillales</taxon>
        <taxon>Bacillaceae</taxon>
    </lineage>
</organism>
<dbReference type="AlphaFoldDB" id="A0A3R9PAX0"/>
<keyword evidence="6 9" id="KW-0119">Carbohydrate metabolism</keyword>
<evidence type="ECO:0000256" key="3">
    <source>
        <dbReference type="ARBA" id="ARBA00018029"/>
    </source>
</evidence>
<dbReference type="Gene3D" id="3.20.20.140">
    <property type="entry name" value="Metal-dependent hydrolases"/>
    <property type="match status" value="1"/>
</dbReference>
<dbReference type="Proteomes" id="UP000275076">
    <property type="component" value="Unassembled WGS sequence"/>
</dbReference>
<comment type="cofactor">
    <cofactor evidence="12">
        <name>a divalent metal cation</name>
        <dbReference type="ChEBI" id="CHEBI:60240"/>
    </cofactor>
    <text evidence="12">Binds 1 divalent metal cation per subunit.</text>
</comment>
<evidence type="ECO:0000256" key="12">
    <source>
        <dbReference type="PIRSR" id="PIRSR038994-3"/>
    </source>
</evidence>
<evidence type="ECO:0000313" key="15">
    <source>
        <dbReference type="Proteomes" id="UP000275076"/>
    </source>
</evidence>
<dbReference type="InterPro" id="IPR032466">
    <property type="entry name" value="Metal_Hydrolase"/>
</dbReference>
<dbReference type="GO" id="GO:0046872">
    <property type="term" value="F:metal ion binding"/>
    <property type="evidence" value="ECO:0007669"/>
    <property type="project" value="UniProtKB-KW"/>
</dbReference>
<dbReference type="SUPFAM" id="SSF51556">
    <property type="entry name" value="Metallo-dependent hydrolases"/>
    <property type="match status" value="1"/>
</dbReference>
<keyword evidence="4 12" id="KW-0479">Metal-binding</keyword>
<evidence type="ECO:0000256" key="8">
    <source>
        <dbReference type="ARBA" id="ARBA00060590"/>
    </source>
</evidence>
<feature type="binding site" evidence="11">
    <location>
        <begin position="234"/>
        <end position="235"/>
    </location>
    <ligand>
        <name>substrate</name>
    </ligand>
</feature>
<dbReference type="PIRSF" id="PIRSF038994">
    <property type="entry name" value="NagA"/>
    <property type="match status" value="1"/>
</dbReference>
<evidence type="ECO:0000256" key="7">
    <source>
        <dbReference type="ARBA" id="ARBA00047647"/>
    </source>
</evidence>
<dbReference type="Pfam" id="PF01979">
    <property type="entry name" value="Amidohydro_1"/>
    <property type="match status" value="1"/>
</dbReference>
<sequence length="397" mass="43589">MRTMESFVLRDVHICNAKEEIEHAYIIVKNGKITAVGENDRMEIEIPDMDRWKLKEYTVESGTLLVPGMIDVHIHGVNNADVMDGTFDALTTMTQTLPAEGTTSFLATTITQSQDAITRALQNAAVFRKYQTPKQAEMLGVHLEGPFFTPMKAGAQPKEFLLDADVSLFQEWQEAAEGLIKWVSLAPECDLDYQLIRHLKKTGVIASAAHSNANLEEVEQSIDAGLSHVTHLFNGMSGLHHREPGLASAALLHNKVTNEIIADGIHVHPSMVKMAHQMKGTADIFLITDSIRAKCLPNGHYDLGGQTVTVEGNRPYLEDGTIAGSMLKMNEAMKNMMSYTGCSLKEAVAMTSANAAAKLGLEHKGAIAPGMDADFVLLDENQEVIRTWCRGQIAYEK</sequence>
<evidence type="ECO:0000256" key="6">
    <source>
        <dbReference type="ARBA" id="ARBA00023277"/>
    </source>
</evidence>
<evidence type="ECO:0000256" key="1">
    <source>
        <dbReference type="ARBA" id="ARBA00010716"/>
    </source>
</evidence>
<dbReference type="InterPro" id="IPR011059">
    <property type="entry name" value="Metal-dep_hydrolase_composite"/>
</dbReference>
<feature type="binding site" evidence="11">
    <location>
        <position position="242"/>
    </location>
    <ligand>
        <name>substrate</name>
    </ligand>
</feature>
<gene>
    <name evidence="14" type="primary">nagA</name>
    <name evidence="14" type="ORF">D7Z54_01475</name>
</gene>
<keyword evidence="5 9" id="KW-0378">Hydrolase</keyword>
<dbReference type="CDD" id="cd00854">
    <property type="entry name" value="NagA"/>
    <property type="match status" value="1"/>
</dbReference>
<evidence type="ECO:0000256" key="2">
    <source>
        <dbReference type="ARBA" id="ARBA00011899"/>
    </source>
</evidence>
<comment type="catalytic activity">
    <reaction evidence="7">
        <text>N-acetyl-D-glucosamine 6-phosphate + H2O = D-glucosamine 6-phosphate + acetate</text>
        <dbReference type="Rhea" id="RHEA:22936"/>
        <dbReference type="ChEBI" id="CHEBI:15377"/>
        <dbReference type="ChEBI" id="CHEBI:30089"/>
        <dbReference type="ChEBI" id="CHEBI:57513"/>
        <dbReference type="ChEBI" id="CHEBI:58725"/>
        <dbReference type="EC" id="3.5.1.25"/>
    </reaction>
</comment>
<evidence type="ECO:0000256" key="9">
    <source>
        <dbReference type="PIRNR" id="PIRNR038994"/>
    </source>
</evidence>
<comment type="caution">
    <text evidence="14">The sequence shown here is derived from an EMBL/GenBank/DDBJ whole genome shotgun (WGS) entry which is preliminary data.</text>
</comment>
<dbReference type="PANTHER" id="PTHR11113">
    <property type="entry name" value="N-ACETYLGLUCOSAMINE-6-PHOSPHATE DEACETYLASE"/>
    <property type="match status" value="1"/>
</dbReference>
<comment type="similarity">
    <text evidence="1 9">Belongs to the metallo-dependent hydrolases superfamily. NagA family.</text>
</comment>
<feature type="active site" description="Proton donor/acceptor" evidence="10">
    <location>
        <position position="289"/>
    </location>
</feature>
<feature type="binding site" evidence="11">
    <location>
        <position position="266"/>
    </location>
    <ligand>
        <name>substrate</name>
    </ligand>
</feature>
<feature type="binding site" evidence="11">
    <location>
        <begin position="322"/>
        <end position="324"/>
    </location>
    <ligand>
        <name>substrate</name>
    </ligand>
</feature>
<evidence type="ECO:0000256" key="4">
    <source>
        <dbReference type="ARBA" id="ARBA00022723"/>
    </source>
</evidence>
<feature type="domain" description="Amidohydrolase-related" evidence="13">
    <location>
        <begin position="65"/>
        <end position="393"/>
    </location>
</feature>
<name>A0A3R9PAX0_9BACI</name>
<dbReference type="InterPro" id="IPR006680">
    <property type="entry name" value="Amidohydro-rel"/>
</dbReference>
<dbReference type="FunFam" id="3.20.20.140:FF:000004">
    <property type="entry name" value="N-acetylglucosamine-6-phosphate deacetylase"/>
    <property type="match status" value="1"/>
</dbReference>
<dbReference type="GO" id="GO:0006046">
    <property type="term" value="P:N-acetylglucosamine catabolic process"/>
    <property type="evidence" value="ECO:0007669"/>
    <property type="project" value="TreeGrafter"/>
</dbReference>
<feature type="binding site" evidence="12">
    <location>
        <position position="231"/>
    </location>
    <ligand>
        <name>Zn(2+)</name>
        <dbReference type="ChEBI" id="CHEBI:29105"/>
    </ligand>
</feature>
<dbReference type="SUPFAM" id="SSF51338">
    <property type="entry name" value="Composite domain of metallo-dependent hydrolases"/>
    <property type="match status" value="1"/>
</dbReference>
<keyword evidence="15" id="KW-1185">Reference proteome</keyword>
<comment type="pathway">
    <text evidence="8">Amino-sugar metabolism; N-acetylneuraminate degradation; D-fructose 6-phosphate from N-acetylneuraminate: step 4/5.</text>
</comment>
<dbReference type="OrthoDB" id="9776488at2"/>
<feature type="binding site" evidence="12">
    <location>
        <position position="210"/>
    </location>
    <ligand>
        <name>Zn(2+)</name>
        <dbReference type="ChEBI" id="CHEBI:29105"/>
    </ligand>
</feature>
<dbReference type="EMBL" id="RBVX01000001">
    <property type="protein sequence ID" value="RSL35265.1"/>
    <property type="molecule type" value="Genomic_DNA"/>
</dbReference>
<dbReference type="InterPro" id="IPR003764">
    <property type="entry name" value="GlcNAc_6-P_deAcase"/>
</dbReference>
<reference evidence="14 15" key="1">
    <citation type="submission" date="2018-10" db="EMBL/GenBank/DDBJ databases">
        <title>Draft genome sequence of Bacillus salarius IM0101, isolated from a hypersaline soil in Inner Mongolia, China.</title>
        <authorList>
            <person name="Yamprayoonswat W."/>
            <person name="Boonvisut S."/>
            <person name="Jumpathong W."/>
            <person name="Sittihan S."/>
            <person name="Ruangsuj P."/>
            <person name="Wanthongcharoen S."/>
            <person name="Thongpramul N."/>
            <person name="Pimmason S."/>
            <person name="Yu B."/>
            <person name="Yasawong M."/>
        </authorList>
    </citation>
    <scope>NUCLEOTIDE SEQUENCE [LARGE SCALE GENOMIC DNA]</scope>
    <source>
        <strain evidence="14 15">IM0101</strain>
    </source>
</reference>
<protein>
    <recommendedName>
        <fullName evidence="3">N-acetylglucosamine-6-phosphate deacetylase</fullName>
        <ecNumber evidence="2">3.5.1.25</ecNumber>
    </recommendedName>
</protein>
<accession>A0A3R9PAX0</accession>
<evidence type="ECO:0000256" key="11">
    <source>
        <dbReference type="PIRSR" id="PIRSR038994-2"/>
    </source>
</evidence>
<dbReference type="EC" id="3.5.1.25" evidence="2"/>
<feature type="binding site" evidence="11">
    <location>
        <position position="155"/>
    </location>
    <ligand>
        <name>substrate</name>
    </ligand>
</feature>
<dbReference type="GO" id="GO:0008448">
    <property type="term" value="F:N-acetylglucosamine-6-phosphate deacetylase activity"/>
    <property type="evidence" value="ECO:0007669"/>
    <property type="project" value="UniProtKB-EC"/>
</dbReference>
<dbReference type="NCBIfam" id="TIGR00221">
    <property type="entry name" value="nagA"/>
    <property type="match status" value="1"/>
</dbReference>
<evidence type="ECO:0000256" key="10">
    <source>
        <dbReference type="PIRSR" id="PIRSR038994-1"/>
    </source>
</evidence>
<dbReference type="Gene3D" id="2.30.40.10">
    <property type="entry name" value="Urease, subunit C, domain 1"/>
    <property type="match status" value="1"/>
</dbReference>
<evidence type="ECO:0000313" key="14">
    <source>
        <dbReference type="EMBL" id="RSL35265.1"/>
    </source>
</evidence>
<evidence type="ECO:0000256" key="5">
    <source>
        <dbReference type="ARBA" id="ARBA00022801"/>
    </source>
</evidence>
<evidence type="ECO:0000259" key="13">
    <source>
        <dbReference type="Pfam" id="PF01979"/>
    </source>
</evidence>